<evidence type="ECO:0000313" key="3">
    <source>
        <dbReference type="WBParaSite" id="nRc.2.0.1.t31336-RA"/>
    </source>
</evidence>
<protein>
    <submittedName>
        <fullName evidence="3">Apple domain-containing protein</fullName>
    </submittedName>
</protein>
<reference evidence="3" key="1">
    <citation type="submission" date="2022-11" db="UniProtKB">
        <authorList>
            <consortium name="WormBaseParasite"/>
        </authorList>
    </citation>
    <scope>IDENTIFICATION</scope>
</reference>
<evidence type="ECO:0000313" key="2">
    <source>
        <dbReference type="Proteomes" id="UP000887565"/>
    </source>
</evidence>
<dbReference type="WBParaSite" id="nRc.2.0.1.t31336-RA">
    <property type="protein sequence ID" value="nRc.2.0.1.t31336-RA"/>
    <property type="gene ID" value="nRc.2.0.1.g31336"/>
</dbReference>
<feature type="domain" description="Apple" evidence="1">
    <location>
        <begin position="250"/>
        <end position="334"/>
    </location>
</feature>
<dbReference type="AlphaFoldDB" id="A0A915JY05"/>
<dbReference type="CDD" id="cd01099">
    <property type="entry name" value="PAN_AP_HGF"/>
    <property type="match status" value="1"/>
</dbReference>
<dbReference type="SUPFAM" id="SSF57414">
    <property type="entry name" value="Hairpin loop containing domain-like"/>
    <property type="match status" value="2"/>
</dbReference>
<dbReference type="Pfam" id="PF00024">
    <property type="entry name" value="PAN_1"/>
    <property type="match status" value="2"/>
</dbReference>
<name>A0A915JY05_ROMCU</name>
<dbReference type="Gene3D" id="3.50.4.10">
    <property type="entry name" value="Hepatocyte Growth Factor"/>
    <property type="match status" value="1"/>
</dbReference>
<dbReference type="SMART" id="SM00473">
    <property type="entry name" value="PAN_AP"/>
    <property type="match status" value="2"/>
</dbReference>
<sequence>MLINIRISKFQNMIKISDALTKILVVSLVIQEYIMTVNGQCNADPACFTMHVGCKIVAVPFERQTPVSCQQCMDACLSRVNGPAPYCCQSGVYDCVHQTCDLFAVAANGYRPRLVPCPNFFYFEPTRNRQCVGGSPTTRPPTVATTLQPTAPPDCPAGQSPVMITFKNSQSNSITGGPTFPASSQDSCMQYCQKNQDNNGKVVACKTAQFLGGQCTLSLNAPVPNSPSTLQSSQGAYYYEKQCLPSNSGCTSILMDPKHMLVGFNAKTLDSPSYSDCLQQCINAQASFGFQCSSGMYYSDTTSSNCILNSESAQTQPDKYISSQDPVTYFEPICTNNGGGGSFSPTVAPIPPQALLKKSSAFQDESLLKSPQKLGKWTLWSECDGSKTEKVRYQNCFDRRITKCPNETESCSKSV</sequence>
<feature type="domain" description="Apple" evidence="1">
    <location>
        <begin position="155"/>
        <end position="243"/>
    </location>
</feature>
<keyword evidence="2" id="KW-1185">Reference proteome</keyword>
<evidence type="ECO:0000259" key="1">
    <source>
        <dbReference type="PROSITE" id="PS50948"/>
    </source>
</evidence>
<dbReference type="InterPro" id="IPR003609">
    <property type="entry name" value="Pan_app"/>
</dbReference>
<proteinExistence type="predicted"/>
<dbReference type="PROSITE" id="PS50948">
    <property type="entry name" value="PAN"/>
    <property type="match status" value="2"/>
</dbReference>
<accession>A0A915JY05</accession>
<organism evidence="2 3">
    <name type="scientific">Romanomermis culicivorax</name>
    <name type="common">Nematode worm</name>
    <dbReference type="NCBI Taxonomy" id="13658"/>
    <lineage>
        <taxon>Eukaryota</taxon>
        <taxon>Metazoa</taxon>
        <taxon>Ecdysozoa</taxon>
        <taxon>Nematoda</taxon>
        <taxon>Enoplea</taxon>
        <taxon>Dorylaimia</taxon>
        <taxon>Mermithida</taxon>
        <taxon>Mermithoidea</taxon>
        <taxon>Mermithidae</taxon>
        <taxon>Romanomermis</taxon>
    </lineage>
</organism>
<dbReference type="OMA" id="KQRCMQS"/>
<dbReference type="Proteomes" id="UP000887565">
    <property type="component" value="Unplaced"/>
</dbReference>